<keyword evidence="7" id="KW-1185">Reference proteome</keyword>
<evidence type="ECO:0000256" key="4">
    <source>
        <dbReference type="SAM" id="SignalP"/>
    </source>
</evidence>
<feature type="signal peptide" evidence="4">
    <location>
        <begin position="1"/>
        <end position="19"/>
    </location>
</feature>
<organism evidence="6 7">
    <name type="scientific">Bimuria novae-zelandiae CBS 107.79</name>
    <dbReference type="NCBI Taxonomy" id="1447943"/>
    <lineage>
        <taxon>Eukaryota</taxon>
        <taxon>Fungi</taxon>
        <taxon>Dikarya</taxon>
        <taxon>Ascomycota</taxon>
        <taxon>Pezizomycotina</taxon>
        <taxon>Dothideomycetes</taxon>
        <taxon>Pleosporomycetidae</taxon>
        <taxon>Pleosporales</taxon>
        <taxon>Massarineae</taxon>
        <taxon>Didymosphaeriaceae</taxon>
        <taxon>Bimuria</taxon>
    </lineage>
</organism>
<reference evidence="6" key="1">
    <citation type="journal article" date="2020" name="Stud. Mycol.">
        <title>101 Dothideomycetes genomes: a test case for predicting lifestyles and emergence of pathogens.</title>
        <authorList>
            <person name="Haridas S."/>
            <person name="Albert R."/>
            <person name="Binder M."/>
            <person name="Bloem J."/>
            <person name="Labutti K."/>
            <person name="Salamov A."/>
            <person name="Andreopoulos B."/>
            <person name="Baker S."/>
            <person name="Barry K."/>
            <person name="Bills G."/>
            <person name="Bluhm B."/>
            <person name="Cannon C."/>
            <person name="Castanera R."/>
            <person name="Culley D."/>
            <person name="Daum C."/>
            <person name="Ezra D."/>
            <person name="Gonzalez J."/>
            <person name="Henrissat B."/>
            <person name="Kuo A."/>
            <person name="Liang C."/>
            <person name="Lipzen A."/>
            <person name="Lutzoni F."/>
            <person name="Magnuson J."/>
            <person name="Mondo S."/>
            <person name="Nolan M."/>
            <person name="Ohm R."/>
            <person name="Pangilinan J."/>
            <person name="Park H.-J."/>
            <person name="Ramirez L."/>
            <person name="Alfaro M."/>
            <person name="Sun H."/>
            <person name="Tritt A."/>
            <person name="Yoshinaga Y."/>
            <person name="Zwiers L.-H."/>
            <person name="Turgeon B."/>
            <person name="Goodwin S."/>
            <person name="Spatafora J."/>
            <person name="Crous P."/>
            <person name="Grigoriev I."/>
        </authorList>
    </citation>
    <scope>NUCLEOTIDE SEQUENCE</scope>
    <source>
        <strain evidence="6">CBS 107.79</strain>
    </source>
</reference>
<evidence type="ECO:0000259" key="5">
    <source>
        <dbReference type="PROSITE" id="PS51782"/>
    </source>
</evidence>
<keyword evidence="2 4" id="KW-0732">Signal</keyword>
<dbReference type="InterPro" id="IPR036779">
    <property type="entry name" value="LysM_dom_sf"/>
</dbReference>
<sequence length="193" mass="20640">MVSFTLTASIALLVSAVAAIPTAQGLVARQATLPEECSDYCSVSAGCVCIRRPTNCVATYLSDSGETCGSIINQFNNFTAHDLLAWNPEIGKECFGLIAYVPVCIGVPGYTFSGPVEAGDIWTPEEIPVPVMPGIVPNCTKFEYTDAAGSPGLASILTENGITKEQWNSWNFPTQDPEADWAVWAQYFSCVKA</sequence>
<evidence type="ECO:0000256" key="2">
    <source>
        <dbReference type="ARBA" id="ARBA00022729"/>
    </source>
</evidence>
<dbReference type="PROSITE" id="PS51782">
    <property type="entry name" value="LYSM"/>
    <property type="match status" value="1"/>
</dbReference>
<evidence type="ECO:0000256" key="3">
    <source>
        <dbReference type="ARBA" id="ARBA00023026"/>
    </source>
</evidence>
<dbReference type="OrthoDB" id="2281372at2759"/>
<keyword evidence="1" id="KW-0147">Chitin-binding</keyword>
<dbReference type="EMBL" id="ML976662">
    <property type="protein sequence ID" value="KAF1977828.1"/>
    <property type="molecule type" value="Genomic_DNA"/>
</dbReference>
<dbReference type="Proteomes" id="UP000800036">
    <property type="component" value="Unassembled WGS sequence"/>
</dbReference>
<keyword evidence="3" id="KW-0843">Virulence</keyword>
<feature type="chain" id="PRO_5025429432" description="LysM domain-containing protein" evidence="4">
    <location>
        <begin position="20"/>
        <end position="193"/>
    </location>
</feature>
<dbReference type="AlphaFoldDB" id="A0A6A5VMA6"/>
<dbReference type="GO" id="GO:0008061">
    <property type="term" value="F:chitin binding"/>
    <property type="evidence" value="ECO:0007669"/>
    <property type="project" value="UniProtKB-KW"/>
</dbReference>
<gene>
    <name evidence="6" type="ORF">BU23DRAFT_550508</name>
</gene>
<protein>
    <recommendedName>
        <fullName evidence="5">LysM domain-containing protein</fullName>
    </recommendedName>
</protein>
<evidence type="ECO:0000313" key="7">
    <source>
        <dbReference type="Proteomes" id="UP000800036"/>
    </source>
</evidence>
<dbReference type="InterPro" id="IPR018392">
    <property type="entry name" value="LysM"/>
</dbReference>
<evidence type="ECO:0000256" key="1">
    <source>
        <dbReference type="ARBA" id="ARBA00022669"/>
    </source>
</evidence>
<accession>A0A6A5VMA6</accession>
<proteinExistence type="predicted"/>
<dbReference type="PANTHER" id="PTHR34997">
    <property type="entry name" value="AM15"/>
    <property type="match status" value="1"/>
</dbReference>
<dbReference type="PANTHER" id="PTHR34997:SF2">
    <property type="entry name" value="LYSM DOMAIN-CONTAINING PROTEIN-RELATED"/>
    <property type="match status" value="1"/>
</dbReference>
<feature type="domain" description="LysM" evidence="5">
    <location>
        <begin position="58"/>
        <end position="105"/>
    </location>
</feature>
<dbReference type="Gene3D" id="3.10.350.10">
    <property type="entry name" value="LysM domain"/>
    <property type="match status" value="1"/>
</dbReference>
<dbReference type="InterPro" id="IPR052210">
    <property type="entry name" value="LysM1-like"/>
</dbReference>
<evidence type="ECO:0000313" key="6">
    <source>
        <dbReference type="EMBL" id="KAF1977828.1"/>
    </source>
</evidence>
<name>A0A6A5VMA6_9PLEO</name>